<dbReference type="InterPro" id="IPR045246">
    <property type="entry name" value="Piwi_ago-like"/>
</dbReference>
<proteinExistence type="predicted"/>
<dbReference type="Gene3D" id="2.170.260.10">
    <property type="entry name" value="paz domain"/>
    <property type="match status" value="1"/>
</dbReference>
<dbReference type="GO" id="GO:0003676">
    <property type="term" value="F:nucleic acid binding"/>
    <property type="evidence" value="ECO:0007669"/>
    <property type="project" value="InterPro"/>
</dbReference>
<dbReference type="CDD" id="cd02846">
    <property type="entry name" value="PAZ_argonaute_like"/>
    <property type="match status" value="1"/>
</dbReference>
<evidence type="ECO:0000313" key="4">
    <source>
        <dbReference type="RefSeq" id="XP_033584680.1"/>
    </source>
</evidence>
<dbReference type="Pfam" id="PF02171">
    <property type="entry name" value="Piwi"/>
    <property type="match status" value="1"/>
</dbReference>
<reference evidence="2 4" key="1">
    <citation type="journal article" date="2020" name="Stud. Mycol.">
        <title>101 Dothideomycetes genomes: a test case for predicting lifestyles and emergence of pathogens.</title>
        <authorList>
            <person name="Haridas S."/>
            <person name="Albert R."/>
            <person name="Binder M."/>
            <person name="Bloem J."/>
            <person name="Labutti K."/>
            <person name="Salamov A."/>
            <person name="Andreopoulos B."/>
            <person name="Baker S."/>
            <person name="Barry K."/>
            <person name="Bills G."/>
            <person name="Bluhm B."/>
            <person name="Cannon C."/>
            <person name="Castanera R."/>
            <person name="Culley D."/>
            <person name="Daum C."/>
            <person name="Ezra D."/>
            <person name="Gonzalez J."/>
            <person name="Henrissat B."/>
            <person name="Kuo A."/>
            <person name="Liang C."/>
            <person name="Lipzen A."/>
            <person name="Lutzoni F."/>
            <person name="Magnuson J."/>
            <person name="Mondo S."/>
            <person name="Nolan M."/>
            <person name="Ohm R."/>
            <person name="Pangilinan J."/>
            <person name="Park H.-J."/>
            <person name="Ramirez L."/>
            <person name="Alfaro M."/>
            <person name="Sun H."/>
            <person name="Tritt A."/>
            <person name="Yoshinaga Y."/>
            <person name="Zwiers L.-H."/>
            <person name="Turgeon B."/>
            <person name="Goodwin S."/>
            <person name="Spatafora J."/>
            <person name="Crous P."/>
            <person name="Grigoriev I."/>
        </authorList>
    </citation>
    <scope>NUCLEOTIDE SEQUENCE</scope>
    <source>
        <strain evidence="2 4">CBS 304.34</strain>
    </source>
</reference>
<evidence type="ECO:0000259" key="1">
    <source>
        <dbReference type="PROSITE" id="PS50822"/>
    </source>
</evidence>
<dbReference type="PROSITE" id="PS50822">
    <property type="entry name" value="PIWI"/>
    <property type="match status" value="1"/>
</dbReference>
<dbReference type="SUPFAM" id="SSF53098">
    <property type="entry name" value="Ribonuclease H-like"/>
    <property type="match status" value="1"/>
</dbReference>
<dbReference type="InterPro" id="IPR036397">
    <property type="entry name" value="RNaseH_sf"/>
</dbReference>
<evidence type="ECO:0000313" key="2">
    <source>
        <dbReference type="EMBL" id="KAF2817716.1"/>
    </source>
</evidence>
<feature type="domain" description="Piwi" evidence="1">
    <location>
        <begin position="258"/>
        <end position="565"/>
    </location>
</feature>
<reference evidence="4" key="2">
    <citation type="submission" date="2020-04" db="EMBL/GenBank/DDBJ databases">
        <authorList>
            <consortium name="NCBI Genome Project"/>
        </authorList>
    </citation>
    <scope>NUCLEOTIDE SEQUENCE</scope>
    <source>
        <strain evidence="4">CBS 304.34</strain>
    </source>
</reference>
<reference evidence="4" key="3">
    <citation type="submission" date="2025-04" db="UniProtKB">
        <authorList>
            <consortium name="RefSeq"/>
        </authorList>
    </citation>
    <scope>IDENTIFICATION</scope>
    <source>
        <strain evidence="4">CBS 304.34</strain>
    </source>
</reference>
<dbReference type="Gene3D" id="3.30.420.10">
    <property type="entry name" value="Ribonuclease H-like superfamily/Ribonuclease H"/>
    <property type="match status" value="1"/>
</dbReference>
<dbReference type="Proteomes" id="UP000504636">
    <property type="component" value="Unplaced"/>
</dbReference>
<gene>
    <name evidence="2 4" type="ORF">BDZ99DRAFT_432032</name>
</gene>
<dbReference type="RefSeq" id="XP_033584680.1">
    <property type="nucleotide sequence ID" value="XM_033717313.1"/>
</dbReference>
<dbReference type="InterPro" id="IPR036085">
    <property type="entry name" value="PAZ_dom_sf"/>
</dbReference>
<dbReference type="EMBL" id="MU003692">
    <property type="protein sequence ID" value="KAF2817716.1"/>
    <property type="molecule type" value="Genomic_DNA"/>
</dbReference>
<accession>A0A6A6Z9M6</accession>
<dbReference type="PANTHER" id="PTHR22891">
    <property type="entry name" value="EUKARYOTIC TRANSLATION INITIATION FACTOR 2C"/>
    <property type="match status" value="1"/>
</dbReference>
<evidence type="ECO:0000313" key="3">
    <source>
        <dbReference type="Proteomes" id="UP000504636"/>
    </source>
</evidence>
<dbReference type="SUPFAM" id="SSF101690">
    <property type="entry name" value="PAZ domain"/>
    <property type="match status" value="1"/>
</dbReference>
<organism evidence="2">
    <name type="scientific">Mytilinidion resinicola</name>
    <dbReference type="NCBI Taxonomy" id="574789"/>
    <lineage>
        <taxon>Eukaryota</taxon>
        <taxon>Fungi</taxon>
        <taxon>Dikarya</taxon>
        <taxon>Ascomycota</taxon>
        <taxon>Pezizomycotina</taxon>
        <taxon>Dothideomycetes</taxon>
        <taxon>Pleosporomycetidae</taxon>
        <taxon>Mytilinidiales</taxon>
        <taxon>Mytilinidiaceae</taxon>
        <taxon>Mytilinidion</taxon>
    </lineage>
</organism>
<dbReference type="GeneID" id="54458206"/>
<dbReference type="InterPro" id="IPR012337">
    <property type="entry name" value="RNaseH-like_sf"/>
</dbReference>
<dbReference type="AlphaFoldDB" id="A0A6A6Z9M6"/>
<dbReference type="InterPro" id="IPR003165">
    <property type="entry name" value="Piwi"/>
</dbReference>
<dbReference type="SMART" id="SM00950">
    <property type="entry name" value="Piwi"/>
    <property type="match status" value="1"/>
</dbReference>
<sequence>MDTDQARVKTIQRVGEENPCSKALAFKKKDTTRSITVQQNVEEKWKKQLRHPHLFCINLGDKEKGKESWFPPECLRLLPYQPYNRVLPANLTSAMLDAACRKPDENRHAIIEEGLPALGIDPSRNASTASDDSLFKVDPAMLSVPTRILTRPTILYKTGQQANVNESARWSLERQKFFKTAGGEIKMHVILEGDDGRNKVIKHEERYLKTLINSMYQYGLNVVDEYSTTSYGWLGSGGSLNSNLQRELDNAKKNSCNIVCLVLSKKNTDVYSEFKSMADRTTGVHTVCLCEDRLLKFGEVKKDVMEHIANIAMKVNLKFGGTNHSVADISSFLKDTLVLGADVTHPTGGSANGTPSVAAVVGSVDENGGRMLGSMRLQHKPRNEMIDEMESMVKDRIHAWKKENDGKWPQNVLYYRDGVSESQYSEVRKTEIKAIRDAFAKTANLTPRITAVIVAKRHGTRFYPTSEKDLVRSNRNCLPGTLVESGVTSPYYFDFYLQAHNGLQGTARPAHYFVLENGMDFGARDLQDLTFRLCYTYVRATLGVSYAPPAYYADRLCERGRTYLRDYLNAKPQTKGKTPDVIKQEARSLWARAGNSRGDPWHENLDDTMFWM</sequence>
<dbReference type="OrthoDB" id="10252740at2759"/>
<dbReference type="CDD" id="cd04657">
    <property type="entry name" value="Piwi_ago-like"/>
    <property type="match status" value="1"/>
</dbReference>
<name>A0A6A6Z9M6_9PEZI</name>
<dbReference type="Gene3D" id="3.40.50.2300">
    <property type="match status" value="1"/>
</dbReference>
<keyword evidence="3" id="KW-1185">Reference proteome</keyword>
<protein>
    <submittedName>
        <fullName evidence="2 4">Piwi-domain-containing protein</fullName>
    </submittedName>
</protein>